<dbReference type="SUPFAM" id="SSF58104">
    <property type="entry name" value="Methyl-accepting chemotaxis protein (MCP) signaling domain"/>
    <property type="match status" value="1"/>
</dbReference>
<comment type="similarity">
    <text evidence="2">Belongs to the methyl-accepting chemotaxis (MCP) protein family.</text>
</comment>
<organism evidence="8 9">
    <name type="scientific">Pseudorhizobium endolithicum</name>
    <dbReference type="NCBI Taxonomy" id="1191678"/>
    <lineage>
        <taxon>Bacteria</taxon>
        <taxon>Pseudomonadati</taxon>
        <taxon>Pseudomonadota</taxon>
        <taxon>Alphaproteobacteria</taxon>
        <taxon>Hyphomicrobiales</taxon>
        <taxon>Rhizobiaceae</taxon>
        <taxon>Rhizobium/Agrobacterium group</taxon>
        <taxon>Pseudorhizobium</taxon>
    </lineage>
</organism>
<sequence>MRIRGKINLLVGLMSAVSLVVGALSVFAMTESRARMQQYETAAHRAHMGESLNRLVTAVVMEARGIYASDTKEEAAKFGEGLLKNLQKMDALLENWKTEVPEHQRASFDSLLARAAEFKAFRTETVRLGTEVGPEAGNEQGNNEANRNNRKAFQAEIDAVVQADLDELTAVDADLDQFNQMVILLLSGVVLLGVGAGAGFGLYIGRRQLSGPILELTTTMKRVADGDFGTEIPGKGRQDEIGDMAAAVEVFKQNGLEVARMNEQESGSRARSDDLRVRMEAVVSAAAEGDFSKRIDKQFGDESLDTFARNVDSLLDSVEAGVSATGRVVKALAEGDLTQTMAGNFLGAFAELQANVNAAVESLRQAMQNVRVSTSTINSSSNELSSATNDLSKRTEQQAAALEETSAALDEITAVVRTSTERAQEATVMVGEAKESAVQSGAVVRSAVEAMGRIEQASNEIAQITNVIDEIAFQTNLLALNAGVEAARAGEAGKGFAVVAQEVRELAQRSAAAAKDIKGLITKSGEEVAGGVRLVQKTGEALSEIEARVLRINDHIHSIAVAAKEQATGLQEVNTAINQMDQVTQQNAAMVEETSAATQKLSAEAGGLLSMVSRFHIGEGTSAAQPAVPAPRAAPAAKGAAPARPAAEWDRPRPSPARTMTGAIAKALGIGAPASAAAAAADWEEF</sequence>
<feature type="domain" description="HAMP" evidence="7">
    <location>
        <begin position="316"/>
        <end position="368"/>
    </location>
</feature>
<proteinExistence type="inferred from homology"/>
<feature type="region of interest" description="Disordered" evidence="4">
    <location>
        <begin position="623"/>
        <end position="658"/>
    </location>
</feature>
<dbReference type="Proteomes" id="UP000606921">
    <property type="component" value="Unassembled WGS sequence"/>
</dbReference>
<keyword evidence="5" id="KW-0812">Transmembrane</keyword>
<dbReference type="SMART" id="SM00283">
    <property type="entry name" value="MA"/>
    <property type="match status" value="1"/>
</dbReference>
<keyword evidence="3" id="KW-0807">Transducer</keyword>
<dbReference type="Pfam" id="PF18947">
    <property type="entry name" value="HAMP_2"/>
    <property type="match status" value="1"/>
</dbReference>
<evidence type="ECO:0000256" key="5">
    <source>
        <dbReference type="SAM" id="Phobius"/>
    </source>
</evidence>
<dbReference type="Gene3D" id="1.10.287.950">
    <property type="entry name" value="Methyl-accepting chemotaxis protein"/>
    <property type="match status" value="1"/>
</dbReference>
<keyword evidence="9" id="KW-1185">Reference proteome</keyword>
<dbReference type="PANTHER" id="PTHR43531:SF11">
    <property type="entry name" value="METHYL-ACCEPTING CHEMOTAXIS PROTEIN 3"/>
    <property type="match status" value="1"/>
</dbReference>
<name>A0ABM8PWI9_9HYPH</name>
<dbReference type="InterPro" id="IPR003660">
    <property type="entry name" value="HAMP_dom"/>
</dbReference>
<comment type="caution">
    <text evidence="8">The sequence shown here is derived from an EMBL/GenBank/DDBJ whole genome shotgun (WGS) entry which is preliminary data.</text>
</comment>
<dbReference type="PROSITE" id="PS50111">
    <property type="entry name" value="CHEMOTAXIS_TRANSDUC_2"/>
    <property type="match status" value="1"/>
</dbReference>
<feature type="compositionally biased region" description="Low complexity" evidence="4">
    <location>
        <begin position="374"/>
        <end position="389"/>
    </location>
</feature>
<evidence type="ECO:0000256" key="2">
    <source>
        <dbReference type="ARBA" id="ARBA00029447"/>
    </source>
</evidence>
<dbReference type="RefSeq" id="WP_142521958.1">
    <property type="nucleotide sequence ID" value="NZ_CABFWF030000015.1"/>
</dbReference>
<feature type="domain" description="Methyl-accepting transducer" evidence="6">
    <location>
        <begin position="373"/>
        <end position="602"/>
    </location>
</feature>
<evidence type="ECO:0000313" key="8">
    <source>
        <dbReference type="EMBL" id="CAD7052283.1"/>
    </source>
</evidence>
<dbReference type="PANTHER" id="PTHR43531">
    <property type="entry name" value="PROTEIN ICFG"/>
    <property type="match status" value="1"/>
</dbReference>
<reference evidence="8 9" key="1">
    <citation type="submission" date="2020-11" db="EMBL/GenBank/DDBJ databases">
        <authorList>
            <person name="Lassalle F."/>
        </authorList>
    </citation>
    <scope>NUCLEOTIDE SEQUENCE [LARGE SCALE GENOMIC DNA]</scope>
    <source>
        <strain evidence="8 9">JC140</strain>
    </source>
</reference>
<evidence type="ECO:0000256" key="1">
    <source>
        <dbReference type="ARBA" id="ARBA00022500"/>
    </source>
</evidence>
<evidence type="ECO:0000259" key="6">
    <source>
        <dbReference type="PROSITE" id="PS50111"/>
    </source>
</evidence>
<keyword evidence="5" id="KW-0472">Membrane</keyword>
<dbReference type="Pfam" id="PF00672">
    <property type="entry name" value="HAMP"/>
    <property type="match status" value="1"/>
</dbReference>
<evidence type="ECO:0000256" key="3">
    <source>
        <dbReference type="PROSITE-ProRule" id="PRU00284"/>
    </source>
</evidence>
<dbReference type="Gene3D" id="1.10.8.500">
    <property type="entry name" value="HAMP domain in histidine kinase"/>
    <property type="match status" value="1"/>
</dbReference>
<dbReference type="InterPro" id="IPR004089">
    <property type="entry name" value="MCPsignal_dom"/>
</dbReference>
<dbReference type="InterPro" id="IPR051310">
    <property type="entry name" value="MCP_chemotaxis"/>
</dbReference>
<dbReference type="CDD" id="cd11386">
    <property type="entry name" value="MCP_signal"/>
    <property type="match status" value="1"/>
</dbReference>
<dbReference type="Pfam" id="PF00015">
    <property type="entry name" value="MCPsignal"/>
    <property type="match status" value="1"/>
</dbReference>
<protein>
    <submittedName>
        <fullName evidence="8">Methyl-accepting chemotaxis protein</fullName>
    </submittedName>
</protein>
<dbReference type="SUPFAM" id="SSF158472">
    <property type="entry name" value="HAMP domain-like"/>
    <property type="match status" value="1"/>
</dbReference>
<evidence type="ECO:0000313" key="9">
    <source>
        <dbReference type="Proteomes" id="UP000606921"/>
    </source>
</evidence>
<feature type="region of interest" description="Disordered" evidence="4">
    <location>
        <begin position="374"/>
        <end position="394"/>
    </location>
</feature>
<evidence type="ECO:0000259" key="7">
    <source>
        <dbReference type="PROSITE" id="PS50885"/>
    </source>
</evidence>
<dbReference type="CDD" id="cd06225">
    <property type="entry name" value="HAMP"/>
    <property type="match status" value="1"/>
</dbReference>
<keyword evidence="5" id="KW-1133">Transmembrane helix</keyword>
<feature type="transmembrane region" description="Helical" evidence="5">
    <location>
        <begin position="181"/>
        <end position="204"/>
    </location>
</feature>
<dbReference type="SMART" id="SM00304">
    <property type="entry name" value="HAMP"/>
    <property type="match status" value="2"/>
</dbReference>
<accession>A0ABM8PWI9</accession>
<dbReference type="EMBL" id="CABFWF030000015">
    <property type="protein sequence ID" value="CAD7052283.1"/>
    <property type="molecule type" value="Genomic_DNA"/>
</dbReference>
<evidence type="ECO:0000256" key="4">
    <source>
        <dbReference type="SAM" id="MobiDB-lite"/>
    </source>
</evidence>
<gene>
    <name evidence="8" type="ORF">REJC140_01847</name>
</gene>
<feature type="compositionally biased region" description="Low complexity" evidence="4">
    <location>
        <begin position="623"/>
        <end position="646"/>
    </location>
</feature>
<feature type="domain" description="HAMP" evidence="7">
    <location>
        <begin position="207"/>
        <end position="260"/>
    </location>
</feature>
<dbReference type="PROSITE" id="PS50885">
    <property type="entry name" value="HAMP"/>
    <property type="match status" value="2"/>
</dbReference>
<keyword evidence="1" id="KW-0145">Chemotaxis</keyword>